<reference evidence="8 9" key="1">
    <citation type="submission" date="2022-09" db="EMBL/GenBank/DDBJ databases">
        <title>Enrichment on poylsaccharides allowed isolation of novel metabolic and taxonomic groups of Haloarchaea.</title>
        <authorList>
            <person name="Sorokin D.Y."/>
            <person name="Elcheninov A.G."/>
            <person name="Khizhniak T.V."/>
            <person name="Kolganova T.V."/>
            <person name="Kublanov I.V."/>
        </authorList>
    </citation>
    <scope>NUCLEOTIDE SEQUENCE [LARGE SCALE GENOMIC DNA]</scope>
    <source>
        <strain evidence="8 9">AArc-m2/3/4</strain>
    </source>
</reference>
<dbReference type="Proteomes" id="UP001320972">
    <property type="component" value="Unassembled WGS sequence"/>
</dbReference>
<dbReference type="SUPFAM" id="SSF56801">
    <property type="entry name" value="Acetyl-CoA synthetase-like"/>
    <property type="match status" value="1"/>
</dbReference>
<feature type="domain" description="AMP-binding enzyme C-terminal" evidence="7">
    <location>
        <begin position="454"/>
        <end position="531"/>
    </location>
</feature>
<evidence type="ECO:0000259" key="6">
    <source>
        <dbReference type="Pfam" id="PF00501"/>
    </source>
</evidence>
<dbReference type="Gene3D" id="3.40.50.12780">
    <property type="entry name" value="N-terminal domain of ligase-like"/>
    <property type="match status" value="1"/>
</dbReference>
<evidence type="ECO:0000313" key="8">
    <source>
        <dbReference type="EMBL" id="MCU4975451.1"/>
    </source>
</evidence>
<evidence type="ECO:0000256" key="1">
    <source>
        <dbReference type="ARBA" id="ARBA00006432"/>
    </source>
</evidence>
<dbReference type="Pfam" id="PF13193">
    <property type="entry name" value="AMP-binding_C"/>
    <property type="match status" value="1"/>
</dbReference>
<keyword evidence="2" id="KW-0436">Ligase</keyword>
<comment type="similarity">
    <text evidence="1">Belongs to the ATP-dependent AMP-binding enzyme family.</text>
</comment>
<dbReference type="InterPro" id="IPR051087">
    <property type="entry name" value="Mitochondrial_ACSM"/>
</dbReference>
<accession>A0ABT2QKR0</accession>
<sequence>MTIGYDLTSPSDDETWPSFSWDLPDRFNVADACLDSPSDDPALRYVSEDGEATALTYGEIESAVESTANALAEGGIGRGDVVGVLLPQCPELLVSHLATLTLGGTVAPLSMLLGEDHLSYVLEDCGAAALIVDETRASELSIRTPERTFVVDPDSAPGHDGLGGLDDHAGSEREGGSSITMTPDDPAFLLYTSGTTGAPKGVVQGHRYLIGSLPGYQCWFHLFDEQEFASTRVWTPAEWAWAGALFNVVYPTLALGGTVVAQARRSGFEPARAIRVADRTGVTHAFMPPTALAKVRRTGGHETADLDALSVLTCGGEPLPTDLLDWAESALDVVINEAYGQTEANALVGNCQAAYPVESGSMGKPYPGHEVLVVNEDGEPVPDGEIGTIALDPSDPALFLGYHDDPTETDRAFFENGLFDTGDLAVRDEDGYFHHRGRSDELIITSGYRVSPVEVENALVAHPDVSAAVVTGVPDEQRGERVAAAIVPIDRADGDTLHAELVSFVKDRLGAYKAPRKIRFVDSLPETRTGKADRCALFSE</sequence>
<name>A0ABT2QKR0_9EURY</name>
<keyword evidence="3" id="KW-0547">Nucleotide-binding</keyword>
<keyword evidence="9" id="KW-1185">Reference proteome</keyword>
<gene>
    <name evidence="8" type="ORF">OB955_22430</name>
</gene>
<dbReference type="InterPro" id="IPR025110">
    <property type="entry name" value="AMP-bd_C"/>
</dbReference>
<comment type="caution">
    <text evidence="8">The sequence shown here is derived from an EMBL/GenBank/DDBJ whole genome shotgun (WGS) entry which is preliminary data.</text>
</comment>
<evidence type="ECO:0000313" key="9">
    <source>
        <dbReference type="Proteomes" id="UP001320972"/>
    </source>
</evidence>
<dbReference type="EMBL" id="JAOPKB010000019">
    <property type="protein sequence ID" value="MCU4975451.1"/>
    <property type="molecule type" value="Genomic_DNA"/>
</dbReference>
<evidence type="ECO:0000256" key="3">
    <source>
        <dbReference type="ARBA" id="ARBA00022741"/>
    </source>
</evidence>
<dbReference type="PROSITE" id="PS00455">
    <property type="entry name" value="AMP_BINDING"/>
    <property type="match status" value="1"/>
</dbReference>
<evidence type="ECO:0000256" key="4">
    <source>
        <dbReference type="ARBA" id="ARBA00022840"/>
    </source>
</evidence>
<dbReference type="RefSeq" id="WP_338009168.1">
    <property type="nucleotide sequence ID" value="NZ_JAOPKB010000019.1"/>
</dbReference>
<protein>
    <submittedName>
        <fullName evidence="8">AMP-binding protein</fullName>
    </submittedName>
</protein>
<dbReference type="PANTHER" id="PTHR43605">
    <property type="entry name" value="ACYL-COENZYME A SYNTHETASE"/>
    <property type="match status" value="1"/>
</dbReference>
<feature type="domain" description="AMP-dependent synthetase/ligase" evidence="6">
    <location>
        <begin position="36"/>
        <end position="402"/>
    </location>
</feature>
<evidence type="ECO:0000256" key="5">
    <source>
        <dbReference type="SAM" id="MobiDB-lite"/>
    </source>
</evidence>
<dbReference type="InterPro" id="IPR042099">
    <property type="entry name" value="ANL_N_sf"/>
</dbReference>
<dbReference type="InterPro" id="IPR000873">
    <property type="entry name" value="AMP-dep_synth/lig_dom"/>
</dbReference>
<dbReference type="InterPro" id="IPR020845">
    <property type="entry name" value="AMP-binding_CS"/>
</dbReference>
<evidence type="ECO:0000259" key="7">
    <source>
        <dbReference type="Pfam" id="PF13193"/>
    </source>
</evidence>
<dbReference type="Pfam" id="PF00501">
    <property type="entry name" value="AMP-binding"/>
    <property type="match status" value="1"/>
</dbReference>
<feature type="region of interest" description="Disordered" evidence="5">
    <location>
        <begin position="149"/>
        <end position="178"/>
    </location>
</feature>
<dbReference type="Gene3D" id="3.30.300.30">
    <property type="match status" value="1"/>
</dbReference>
<organism evidence="8 9">
    <name type="scientific">Natronoglomus mannanivorans</name>
    <dbReference type="NCBI Taxonomy" id="2979990"/>
    <lineage>
        <taxon>Archaea</taxon>
        <taxon>Methanobacteriati</taxon>
        <taxon>Methanobacteriota</taxon>
        <taxon>Stenosarchaea group</taxon>
        <taxon>Halobacteria</taxon>
        <taxon>Halobacteriales</taxon>
        <taxon>Natrialbaceae</taxon>
        <taxon>Natronoglomus</taxon>
    </lineage>
</organism>
<feature type="compositionally biased region" description="Basic and acidic residues" evidence="5">
    <location>
        <begin position="165"/>
        <end position="175"/>
    </location>
</feature>
<proteinExistence type="inferred from homology"/>
<dbReference type="InterPro" id="IPR045851">
    <property type="entry name" value="AMP-bd_C_sf"/>
</dbReference>
<dbReference type="PANTHER" id="PTHR43605:SF10">
    <property type="entry name" value="ACYL-COA SYNTHETASE MEDIUM CHAIN FAMILY MEMBER 3"/>
    <property type="match status" value="1"/>
</dbReference>
<evidence type="ECO:0000256" key="2">
    <source>
        <dbReference type="ARBA" id="ARBA00022598"/>
    </source>
</evidence>
<keyword evidence="4" id="KW-0067">ATP-binding</keyword>